<organism evidence="1 2">
    <name type="scientific">Panagrolaimus sp. PS1159</name>
    <dbReference type="NCBI Taxonomy" id="55785"/>
    <lineage>
        <taxon>Eukaryota</taxon>
        <taxon>Metazoa</taxon>
        <taxon>Ecdysozoa</taxon>
        <taxon>Nematoda</taxon>
        <taxon>Chromadorea</taxon>
        <taxon>Rhabditida</taxon>
        <taxon>Tylenchina</taxon>
        <taxon>Panagrolaimomorpha</taxon>
        <taxon>Panagrolaimoidea</taxon>
        <taxon>Panagrolaimidae</taxon>
        <taxon>Panagrolaimus</taxon>
    </lineage>
</organism>
<proteinExistence type="predicted"/>
<evidence type="ECO:0000313" key="2">
    <source>
        <dbReference type="WBParaSite" id="PS1159_v2.g19813.t1"/>
    </source>
</evidence>
<accession>A0AC35FRX4</accession>
<reference evidence="2" key="1">
    <citation type="submission" date="2022-11" db="UniProtKB">
        <authorList>
            <consortium name="WormBaseParasite"/>
        </authorList>
    </citation>
    <scope>IDENTIFICATION</scope>
</reference>
<sequence>MEECLFEGKWPKRVPQNIERFCTCFCGDKIFLLGFRKMIRKNRNDPTNFSITEVPCLTEFSSSSGMNVTYKIEDEFPSEVGAMYSLHGENVLGVIFSSPDQIIQLIWKLNQETETIECIAERRFSFKGIYHRTFGKNFICRSFMFRICYDCHR</sequence>
<dbReference type="WBParaSite" id="PS1159_v2.g19813.t1">
    <property type="protein sequence ID" value="PS1159_v2.g19813.t1"/>
    <property type="gene ID" value="PS1159_v2.g19813"/>
</dbReference>
<protein>
    <submittedName>
        <fullName evidence="2">Uncharacterized protein</fullName>
    </submittedName>
</protein>
<name>A0AC35FRX4_9BILA</name>
<dbReference type="Proteomes" id="UP000887580">
    <property type="component" value="Unplaced"/>
</dbReference>
<evidence type="ECO:0000313" key="1">
    <source>
        <dbReference type="Proteomes" id="UP000887580"/>
    </source>
</evidence>